<reference evidence="2 3" key="1">
    <citation type="submission" date="2019-10" db="EMBL/GenBank/DDBJ databases">
        <title>Nocardia macrotermitis sp. nov. and Nocardia aurantia sp. nov., isolated from the gut of fungus growing-termite Macrotermes natalensis.</title>
        <authorList>
            <person name="Benndorf R."/>
            <person name="Schwitalla J."/>
            <person name="Martin K."/>
            <person name="De Beer W."/>
            <person name="Kaster A.-K."/>
            <person name="Vollmers J."/>
            <person name="Poulsen M."/>
            <person name="Beemelmanns C."/>
        </authorList>
    </citation>
    <scope>NUCLEOTIDE SEQUENCE [LARGE SCALE GENOMIC DNA]</scope>
    <source>
        <strain evidence="2 3">RB20</strain>
    </source>
</reference>
<protein>
    <recommendedName>
        <fullName evidence="4">Preprotein translocase subunit YajC</fullName>
    </recommendedName>
</protein>
<keyword evidence="1" id="KW-1133">Transmembrane helix</keyword>
<dbReference type="AlphaFoldDB" id="A0A7K0D913"/>
<evidence type="ECO:0000313" key="2">
    <source>
        <dbReference type="EMBL" id="MQY22260.1"/>
    </source>
</evidence>
<accession>A0A7K0D913</accession>
<gene>
    <name evidence="2" type="ORF">NRB20_53730</name>
</gene>
<keyword evidence="1" id="KW-0812">Transmembrane</keyword>
<evidence type="ECO:0008006" key="4">
    <source>
        <dbReference type="Google" id="ProtNLM"/>
    </source>
</evidence>
<proteinExistence type="predicted"/>
<name>A0A7K0D913_9NOCA</name>
<comment type="caution">
    <text evidence="2">The sequence shown here is derived from an EMBL/GenBank/DDBJ whole genome shotgun (WGS) entry which is preliminary data.</text>
</comment>
<sequence>MPTIFADTLGALPPGVPGLPGSPTASGGPWWQQLTLLLPLAIPLLLGLAFRLHKKRRARELHRRLRPGHRVVTHGGLHGVIAHLDESVVGLEATPGVVQVYDRAAIARVLSLG</sequence>
<keyword evidence="1" id="KW-0472">Membrane</keyword>
<feature type="transmembrane region" description="Helical" evidence="1">
    <location>
        <begin position="30"/>
        <end position="50"/>
    </location>
</feature>
<dbReference type="InterPro" id="IPR003849">
    <property type="entry name" value="Preprotein_translocase_YajC"/>
</dbReference>
<dbReference type="SMART" id="SM01323">
    <property type="entry name" value="YajC"/>
    <property type="match status" value="1"/>
</dbReference>
<evidence type="ECO:0000256" key="1">
    <source>
        <dbReference type="SAM" id="Phobius"/>
    </source>
</evidence>
<dbReference type="EMBL" id="WEGK01000012">
    <property type="protein sequence ID" value="MQY22260.1"/>
    <property type="molecule type" value="Genomic_DNA"/>
</dbReference>
<dbReference type="Pfam" id="PF02699">
    <property type="entry name" value="YajC"/>
    <property type="match status" value="1"/>
</dbReference>
<keyword evidence="3" id="KW-1185">Reference proteome</keyword>
<organism evidence="2 3">
    <name type="scientific">Nocardia macrotermitis</name>
    <dbReference type="NCBI Taxonomy" id="2585198"/>
    <lineage>
        <taxon>Bacteria</taxon>
        <taxon>Bacillati</taxon>
        <taxon>Actinomycetota</taxon>
        <taxon>Actinomycetes</taxon>
        <taxon>Mycobacteriales</taxon>
        <taxon>Nocardiaceae</taxon>
        <taxon>Nocardia</taxon>
    </lineage>
</organism>
<evidence type="ECO:0000313" key="3">
    <source>
        <dbReference type="Proteomes" id="UP000438448"/>
    </source>
</evidence>
<dbReference type="Proteomes" id="UP000438448">
    <property type="component" value="Unassembled WGS sequence"/>
</dbReference>